<protein>
    <submittedName>
        <fullName evidence="2">Transcription initiation factor TFIID subunit 12b</fullName>
    </submittedName>
</protein>
<evidence type="ECO:0000313" key="2">
    <source>
        <dbReference type="EMBL" id="ONM36444.1"/>
    </source>
</evidence>
<feature type="compositionally biased region" description="Pro residues" evidence="1">
    <location>
        <begin position="1"/>
        <end position="10"/>
    </location>
</feature>
<dbReference type="GO" id="GO:0005669">
    <property type="term" value="C:transcription factor TFIID complex"/>
    <property type="evidence" value="ECO:0007669"/>
    <property type="project" value="InterPro"/>
</dbReference>
<evidence type="ECO:0000256" key="1">
    <source>
        <dbReference type="SAM" id="MobiDB-lite"/>
    </source>
</evidence>
<dbReference type="InterPro" id="IPR037794">
    <property type="entry name" value="TAF12"/>
</dbReference>
<keyword evidence="2" id="KW-0648">Protein biosynthesis</keyword>
<sequence length="355" mass="37747">MDYPPRPPQLQAPSPTQAGPGAAGFGQIPRSGSASRLSTASQLQQYAARMYGGQMSFSGGGGLVGQQQQLAGRTPVLGQGQLGMLQGQGNAGSAAHFGLQSQMMAQARQKGMAQGTQLNNANTAQALQGMQHMGVMGTMGMNQMRPNGTIPYGAQQRFAHAQMRPQASQQPALSPQKVPGQGLSRTASIAALNSQLSGSSQNGQMVAMSMPQQQQWLKQIQSSMGSPVSPQQQYQQQRLLFMQQLQQKTGLSQQQLLQIQQQHPHLTAQQLIQQQQILQQFQQQQLLQSPRVSASGSQKSANLTGSQPGTPLSGGTMTGGSASQGAEGTSQLLGKRKIQDLVAQLNIILWSVLKQ</sequence>
<gene>
    <name evidence="2" type="ORF">ZEAMMB73_Zm00001d042879</name>
</gene>
<dbReference type="EMBL" id="CM007649">
    <property type="protein sequence ID" value="ONM36444.1"/>
    <property type="molecule type" value="Genomic_DNA"/>
</dbReference>
<accession>A0A1D6N777</accession>
<feature type="region of interest" description="Disordered" evidence="1">
    <location>
        <begin position="289"/>
        <end position="328"/>
    </location>
</feature>
<dbReference type="ExpressionAtlas" id="A0A1D6N777">
    <property type="expression patterns" value="baseline and differential"/>
</dbReference>
<name>A0A1D6N777_MAIZE</name>
<dbReference type="PANTHER" id="PTHR12264">
    <property type="entry name" value="TRANSCRIPTION INITIATION FACTOR TFIID SUBUNIT 12"/>
    <property type="match status" value="1"/>
</dbReference>
<dbReference type="PANTHER" id="PTHR12264:SF26">
    <property type="entry name" value="TRANSCRIPTION INITIATION FACTOR TFIID SUBUNIT 12B"/>
    <property type="match status" value="1"/>
</dbReference>
<dbReference type="GO" id="GO:0000124">
    <property type="term" value="C:SAGA complex"/>
    <property type="evidence" value="ECO:0007669"/>
    <property type="project" value="InterPro"/>
</dbReference>
<reference evidence="2" key="1">
    <citation type="submission" date="2015-12" db="EMBL/GenBank/DDBJ databases">
        <title>Update maize B73 reference genome by single molecule sequencing technologies.</title>
        <authorList>
            <consortium name="Maize Genome Sequencing Project"/>
            <person name="Ware D."/>
        </authorList>
    </citation>
    <scope>NUCLEOTIDE SEQUENCE [LARGE SCALE GENOMIC DNA]</scope>
    <source>
        <tissue evidence="2">Seedling</tissue>
    </source>
</reference>
<dbReference type="AlphaFoldDB" id="A0A1D6N777"/>
<feature type="compositionally biased region" description="Polar residues" evidence="1">
    <location>
        <begin position="290"/>
        <end position="328"/>
    </location>
</feature>
<feature type="region of interest" description="Disordered" evidence="1">
    <location>
        <begin position="1"/>
        <end position="33"/>
    </location>
</feature>
<feature type="region of interest" description="Disordered" evidence="1">
    <location>
        <begin position="159"/>
        <end position="182"/>
    </location>
</feature>
<dbReference type="GO" id="GO:0003743">
    <property type="term" value="F:translation initiation factor activity"/>
    <property type="evidence" value="ECO:0007669"/>
    <property type="project" value="UniProtKB-KW"/>
</dbReference>
<proteinExistence type="predicted"/>
<organism evidence="2">
    <name type="scientific">Zea mays</name>
    <name type="common">Maize</name>
    <dbReference type="NCBI Taxonomy" id="4577"/>
    <lineage>
        <taxon>Eukaryota</taxon>
        <taxon>Viridiplantae</taxon>
        <taxon>Streptophyta</taxon>
        <taxon>Embryophyta</taxon>
        <taxon>Tracheophyta</taxon>
        <taxon>Spermatophyta</taxon>
        <taxon>Magnoliopsida</taxon>
        <taxon>Liliopsida</taxon>
        <taxon>Poales</taxon>
        <taxon>Poaceae</taxon>
        <taxon>PACMAD clade</taxon>
        <taxon>Panicoideae</taxon>
        <taxon>Andropogonodae</taxon>
        <taxon>Andropogoneae</taxon>
        <taxon>Tripsacinae</taxon>
        <taxon>Zea</taxon>
    </lineage>
</organism>
<feature type="compositionally biased region" description="Low complexity" evidence="1">
    <location>
        <begin position="165"/>
        <end position="176"/>
    </location>
</feature>
<keyword evidence="2" id="KW-0396">Initiation factor</keyword>